<comment type="caution">
    <text evidence="1">The sequence shown here is derived from an EMBL/GenBank/DDBJ whole genome shotgun (WGS) entry which is preliminary data.</text>
</comment>
<dbReference type="Proteomes" id="UP001470230">
    <property type="component" value="Unassembled WGS sequence"/>
</dbReference>
<protein>
    <submittedName>
        <fullName evidence="1">Uncharacterized protein</fullName>
    </submittedName>
</protein>
<keyword evidence="2" id="KW-1185">Reference proteome</keyword>
<evidence type="ECO:0000313" key="2">
    <source>
        <dbReference type="Proteomes" id="UP001470230"/>
    </source>
</evidence>
<evidence type="ECO:0000313" key="1">
    <source>
        <dbReference type="EMBL" id="KAK8893484.1"/>
    </source>
</evidence>
<name>A0ABR2KQR0_9EUKA</name>
<dbReference type="EMBL" id="JAPFFF010000003">
    <property type="protein sequence ID" value="KAK8893484.1"/>
    <property type="molecule type" value="Genomic_DNA"/>
</dbReference>
<sequence length="101" mass="11528">MYTLNIYLSSIELKKDLVQENDKIEIHVTTVPDINKQSIVIAANEMKNLSKSFKLNITNQLKEILFVFKKNNSQEKQPIFASLVASVLGENVGFEVKIIQF</sequence>
<accession>A0ABR2KQR0</accession>
<organism evidence="1 2">
    <name type="scientific">Tritrichomonas musculus</name>
    <dbReference type="NCBI Taxonomy" id="1915356"/>
    <lineage>
        <taxon>Eukaryota</taxon>
        <taxon>Metamonada</taxon>
        <taxon>Parabasalia</taxon>
        <taxon>Tritrichomonadida</taxon>
        <taxon>Tritrichomonadidae</taxon>
        <taxon>Tritrichomonas</taxon>
    </lineage>
</organism>
<proteinExistence type="predicted"/>
<gene>
    <name evidence="1" type="ORF">M9Y10_021906</name>
</gene>
<reference evidence="1 2" key="1">
    <citation type="submission" date="2024-04" db="EMBL/GenBank/DDBJ databases">
        <title>Tritrichomonas musculus Genome.</title>
        <authorList>
            <person name="Alves-Ferreira E."/>
            <person name="Grigg M."/>
            <person name="Lorenzi H."/>
            <person name="Galac M."/>
        </authorList>
    </citation>
    <scope>NUCLEOTIDE SEQUENCE [LARGE SCALE GENOMIC DNA]</scope>
    <source>
        <strain evidence="1 2">EAF2021</strain>
    </source>
</reference>